<protein>
    <submittedName>
        <fullName evidence="1">Flagellar protein</fullName>
    </submittedName>
</protein>
<organism evidence="1 2">
    <name type="scientific">Paenibacillus tyrfis</name>
    <dbReference type="NCBI Taxonomy" id="1501230"/>
    <lineage>
        <taxon>Bacteria</taxon>
        <taxon>Bacillati</taxon>
        <taxon>Bacillota</taxon>
        <taxon>Bacilli</taxon>
        <taxon>Bacillales</taxon>
        <taxon>Paenibacillaceae</taxon>
        <taxon>Paenibacillus</taxon>
    </lineage>
</organism>
<dbReference type="EMBL" id="JNVM01000008">
    <property type="protein sequence ID" value="KEQ26164.1"/>
    <property type="molecule type" value="Genomic_DNA"/>
</dbReference>
<keyword evidence="2" id="KW-1185">Reference proteome</keyword>
<reference evidence="1 2" key="1">
    <citation type="submission" date="2014-06" db="EMBL/GenBank/DDBJ databases">
        <title>Draft genome sequence of Paenibacillus sp. MSt1.</title>
        <authorList>
            <person name="Aw Y.K."/>
            <person name="Ong K.S."/>
            <person name="Gan H.M."/>
            <person name="Lee S.M."/>
        </authorList>
    </citation>
    <scope>NUCLEOTIDE SEQUENCE [LARGE SCALE GENOMIC DNA]</scope>
    <source>
        <strain evidence="1 2">MSt1</strain>
    </source>
</reference>
<sequence length="134" mass="15277">MTMLKVANCPNCGKVFQKNLRNLCQDCIDQVHDDFDRCEAYLRGNRKASTEELSGATGISVKRIAEFIVSNRLPVAYYPGLTYPCNSCGSPIKQHYLCSACRVRIVNDIQKMNQQEAKRKERGIGFQIRDRLSR</sequence>
<comment type="caution">
    <text evidence="1">The sequence shown here is derived from an EMBL/GenBank/DDBJ whole genome shotgun (WGS) entry which is preliminary data.</text>
</comment>
<keyword evidence="1" id="KW-0282">Flagellum</keyword>
<accession>A0A081P641</accession>
<evidence type="ECO:0000313" key="2">
    <source>
        <dbReference type="Proteomes" id="UP000028123"/>
    </source>
</evidence>
<dbReference type="AlphaFoldDB" id="A0A081P641"/>
<dbReference type="Proteomes" id="UP000028123">
    <property type="component" value="Unassembled WGS sequence"/>
</dbReference>
<evidence type="ECO:0000313" key="1">
    <source>
        <dbReference type="EMBL" id="KEQ26164.1"/>
    </source>
</evidence>
<gene>
    <name evidence="1" type="ORF">ET33_36920</name>
</gene>
<dbReference type="eggNOG" id="ENOG5032TKA">
    <property type="taxonomic scope" value="Bacteria"/>
</dbReference>
<dbReference type="OrthoDB" id="1739831at2"/>
<keyword evidence="1" id="KW-0969">Cilium</keyword>
<keyword evidence="1" id="KW-0966">Cell projection</keyword>
<proteinExistence type="predicted"/>
<dbReference type="RefSeq" id="WP_036680825.1">
    <property type="nucleotide sequence ID" value="NZ_JNVM01000008.1"/>
</dbReference>
<name>A0A081P641_9BACL</name>